<dbReference type="PANTHER" id="PTHR42057">
    <property type="entry name" value="F-BOX DOMAIN PROTEIN (AFU_ORTHOLOGUE AFUA_4G00200)"/>
    <property type="match status" value="1"/>
</dbReference>
<name>A0A163K9F4_DIDRA</name>
<keyword evidence="2" id="KW-1185">Reference proteome</keyword>
<protein>
    <submittedName>
        <fullName evidence="1">Uncharacterized protein</fullName>
    </submittedName>
</protein>
<accession>A0A163K9F4</accession>
<sequence>MTPVLDTRQNLIVVANSRRQLQRLCVEYLDDDADTLNVVRLVNNELGNIATKVLFSKAILNPTDESAEKFMELMHCKYGDEVRCVVINTSLDPDLEYWNAGALPESEVLPSFADAIGSLSSFRNLQELKDAAETPEFRNEILKIVLGALEEITALDVLSIKNLQDHTDRQILKSDAFRIIRDRLTGLHIQVTRSSEATRASIGSNPSRLHHRPARALAQARFITPDAPHAIQLHFLPYLSLGNFAIAHDWQVDWILSHGPTLKQLLLDDCPIITALKMEVDMVKVAFPKLHSLPESMRPDWNGCYFKEISLRWHDVFDRFRSGLPHLQHFAACGSEHWTNDAFDHRYELTNRSVGNRYYVFDCGSVPPWRDFPERSSHNFYRRGSHPNSARHVEFPRCYDEDVEALGRLMKVANERARIAV</sequence>
<dbReference type="PANTHER" id="PTHR42057:SF2">
    <property type="entry name" value="F-BOX DOMAIN PROTEIN (AFU_ORTHOLOGUE AFUA_4G00200)-RELATED"/>
    <property type="match status" value="1"/>
</dbReference>
<reference evidence="1 2" key="1">
    <citation type="journal article" date="2016" name="Sci. Rep.">
        <title>Draft genome sequencing and secretome analysis of fungal phytopathogen Ascochyta rabiei provides insight into the necrotrophic effector repertoire.</title>
        <authorList>
            <person name="Verma S."/>
            <person name="Gazara R.K."/>
            <person name="Nizam S."/>
            <person name="Parween S."/>
            <person name="Chattopadhyay D."/>
            <person name="Verma P.K."/>
        </authorList>
    </citation>
    <scope>NUCLEOTIDE SEQUENCE [LARGE SCALE GENOMIC DNA]</scope>
    <source>
        <strain evidence="1 2">ArDII</strain>
    </source>
</reference>
<dbReference type="Proteomes" id="UP000076837">
    <property type="component" value="Unassembled WGS sequence"/>
</dbReference>
<evidence type="ECO:0000313" key="1">
    <source>
        <dbReference type="EMBL" id="KZM26859.1"/>
    </source>
</evidence>
<proteinExistence type="predicted"/>
<comment type="caution">
    <text evidence="1">The sequence shown here is derived from an EMBL/GenBank/DDBJ whole genome shotgun (WGS) entry which is preliminary data.</text>
</comment>
<dbReference type="EMBL" id="JYNV01000090">
    <property type="protein sequence ID" value="KZM26859.1"/>
    <property type="molecule type" value="Genomic_DNA"/>
</dbReference>
<gene>
    <name evidence="1" type="ORF">ST47_g1949</name>
</gene>
<dbReference type="AlphaFoldDB" id="A0A163K9F4"/>
<evidence type="ECO:0000313" key="2">
    <source>
        <dbReference type="Proteomes" id="UP000076837"/>
    </source>
</evidence>
<organism evidence="1 2">
    <name type="scientific">Didymella rabiei</name>
    <name type="common">Chickpea ascochyta blight fungus</name>
    <name type="synonym">Mycosphaerella rabiei</name>
    <dbReference type="NCBI Taxonomy" id="5454"/>
    <lineage>
        <taxon>Eukaryota</taxon>
        <taxon>Fungi</taxon>
        <taxon>Dikarya</taxon>
        <taxon>Ascomycota</taxon>
        <taxon>Pezizomycotina</taxon>
        <taxon>Dothideomycetes</taxon>
        <taxon>Pleosporomycetidae</taxon>
        <taxon>Pleosporales</taxon>
        <taxon>Pleosporineae</taxon>
        <taxon>Didymellaceae</taxon>
        <taxon>Ascochyta</taxon>
    </lineage>
</organism>